<sequence>MKTVLRFIAASLLSLQAGVALADRIDPFAVAEKAAEAYRKNDSYPEVRGMFSEALRDARRRGELTPDFAIIYAMYADTTRFDGNPAFALQLADEGLSLLLGAQQPDADMKNSLLVSRAYALADLGRYKEAIETVTITALWMGERFGEAQRKQLEDQARSWAKSATGADAGRALPSAAELALDLAGKADQALAVGNTELALTLASRAMLPGGTGLAEDDVDFQNAHCQSISGTAYAFEGRNALAVAALRRAADLLVASPWDGQSKPKLRDLALTDAGWRRLTWSVFSRLAAAAVATGDRQAAAAAIDIAGDFAATPEQRFALLSQQAGLAFSSGDYQRAEETFRKSEADAALSGDAVNAALSRFYVAIAVLARGDGAPDGPAVRDLLQAATAAADVARDDPQVTEYVLATAVRMIVTKTNGYEAAMPLARRAYDIFRQRQTAMANYDAGQEASRRDGRRFLEIFIAGQYETGAK</sequence>
<dbReference type="InterPro" id="IPR011990">
    <property type="entry name" value="TPR-like_helical_dom_sf"/>
</dbReference>
<dbReference type="Gene3D" id="1.25.40.10">
    <property type="entry name" value="Tetratricopeptide repeat domain"/>
    <property type="match status" value="1"/>
</dbReference>
<name>A0ABU5AWA3_9HYPH</name>
<dbReference type="RefSeq" id="WP_127285841.1">
    <property type="nucleotide sequence ID" value="NZ_JAVIIP010000024.1"/>
</dbReference>
<keyword evidence="1" id="KW-0732">Signal</keyword>
<evidence type="ECO:0000313" key="3">
    <source>
        <dbReference type="Proteomes" id="UP001276564"/>
    </source>
</evidence>
<dbReference type="SUPFAM" id="SSF48452">
    <property type="entry name" value="TPR-like"/>
    <property type="match status" value="1"/>
</dbReference>
<evidence type="ECO:0008006" key="4">
    <source>
        <dbReference type="Google" id="ProtNLM"/>
    </source>
</evidence>
<protein>
    <recommendedName>
        <fullName evidence="4">Tetratricopeptide repeat protein</fullName>
    </recommendedName>
</protein>
<gene>
    <name evidence="2" type="ORF">RFM23_28675</name>
</gene>
<evidence type="ECO:0000256" key="1">
    <source>
        <dbReference type="SAM" id="SignalP"/>
    </source>
</evidence>
<comment type="caution">
    <text evidence="2">The sequence shown here is derived from an EMBL/GenBank/DDBJ whole genome shotgun (WGS) entry which is preliminary data.</text>
</comment>
<keyword evidence="3" id="KW-1185">Reference proteome</keyword>
<proteinExistence type="predicted"/>
<reference evidence="2 3" key="1">
    <citation type="submission" date="2023-08" db="EMBL/GenBank/DDBJ databases">
        <title>Implementing the SeqCode for naming new Mesorhizobium species isolated from Vachellia karroo root nodules.</title>
        <authorList>
            <person name="Van Lill M."/>
        </authorList>
    </citation>
    <scope>NUCLEOTIDE SEQUENCE [LARGE SCALE GENOMIC DNA]</scope>
    <source>
        <strain evidence="2 3">VK4B</strain>
    </source>
</reference>
<accession>A0ABU5AWA3</accession>
<feature type="signal peptide" evidence="1">
    <location>
        <begin position="1"/>
        <end position="22"/>
    </location>
</feature>
<dbReference type="EMBL" id="JAVIIP010000024">
    <property type="protein sequence ID" value="MDX8541605.1"/>
    <property type="molecule type" value="Genomic_DNA"/>
</dbReference>
<dbReference type="Proteomes" id="UP001276564">
    <property type="component" value="Unassembled WGS sequence"/>
</dbReference>
<organism evidence="2 3">
    <name type="scientific">Mesorhizobium abyssinicae</name>
    <dbReference type="NCBI Taxonomy" id="1209958"/>
    <lineage>
        <taxon>Bacteria</taxon>
        <taxon>Pseudomonadati</taxon>
        <taxon>Pseudomonadota</taxon>
        <taxon>Alphaproteobacteria</taxon>
        <taxon>Hyphomicrobiales</taxon>
        <taxon>Phyllobacteriaceae</taxon>
        <taxon>Mesorhizobium</taxon>
    </lineage>
</organism>
<feature type="chain" id="PRO_5047101797" description="Tetratricopeptide repeat protein" evidence="1">
    <location>
        <begin position="23"/>
        <end position="473"/>
    </location>
</feature>
<evidence type="ECO:0000313" key="2">
    <source>
        <dbReference type="EMBL" id="MDX8541605.1"/>
    </source>
</evidence>